<dbReference type="PIRSF" id="PIRSF036525">
    <property type="entry name" value="CobF"/>
    <property type="match status" value="1"/>
</dbReference>
<dbReference type="SUPFAM" id="SSF53790">
    <property type="entry name" value="Tetrapyrrole methylase"/>
    <property type="match status" value="1"/>
</dbReference>
<evidence type="ECO:0000256" key="4">
    <source>
        <dbReference type="ARBA" id="ARBA00022679"/>
    </source>
</evidence>
<dbReference type="InterPro" id="IPR014777">
    <property type="entry name" value="4pyrrole_Mease_sub1"/>
</dbReference>
<dbReference type="InterPro" id="IPR012797">
    <property type="entry name" value="CobF"/>
</dbReference>
<evidence type="ECO:0000313" key="8">
    <source>
        <dbReference type="Proteomes" id="UP000078356"/>
    </source>
</evidence>
<dbReference type="Gene3D" id="3.30.950.10">
    <property type="entry name" value="Methyltransferase, Cobalt-precorrin-4 Transmethylase, Domain 2"/>
    <property type="match status" value="1"/>
</dbReference>
<evidence type="ECO:0000259" key="6">
    <source>
        <dbReference type="Pfam" id="PF00590"/>
    </source>
</evidence>
<name>A0A178LMF4_9PSED</name>
<evidence type="ECO:0000256" key="3">
    <source>
        <dbReference type="ARBA" id="ARBA00022603"/>
    </source>
</evidence>
<protein>
    <submittedName>
        <fullName evidence="7">Precorrin-6A synthase (Deacetylating)</fullName>
    </submittedName>
</protein>
<evidence type="ECO:0000256" key="2">
    <source>
        <dbReference type="ARBA" id="ARBA00022573"/>
    </source>
</evidence>
<dbReference type="GO" id="GO:0009236">
    <property type="term" value="P:cobalamin biosynthetic process"/>
    <property type="evidence" value="ECO:0007669"/>
    <property type="project" value="UniProtKB-KW"/>
</dbReference>
<dbReference type="GO" id="GO:0032259">
    <property type="term" value="P:methylation"/>
    <property type="evidence" value="ECO:0007669"/>
    <property type="project" value="UniProtKB-KW"/>
</dbReference>
<dbReference type="CDD" id="cd11643">
    <property type="entry name" value="Precorrin-6A-synthase"/>
    <property type="match status" value="1"/>
</dbReference>
<proteinExistence type="predicted"/>
<dbReference type="OrthoDB" id="9787471at2"/>
<dbReference type="InterPro" id="IPR035996">
    <property type="entry name" value="4pyrrol_Methylase_sf"/>
</dbReference>
<dbReference type="PANTHER" id="PTHR43467:SF1">
    <property type="entry name" value="PRECORRIN-6A SYNTHASE [DEACETYLATING]"/>
    <property type="match status" value="1"/>
</dbReference>
<dbReference type="PANTHER" id="PTHR43467">
    <property type="entry name" value="COBALT-PRECORRIN-2 C(20)-METHYLTRANSFERASE"/>
    <property type="match status" value="1"/>
</dbReference>
<keyword evidence="4" id="KW-0808">Transferase</keyword>
<evidence type="ECO:0000313" key="7">
    <source>
        <dbReference type="EMBL" id="OAN32359.1"/>
    </source>
</evidence>
<feature type="domain" description="Tetrapyrrole methylase" evidence="6">
    <location>
        <begin position="4"/>
        <end position="222"/>
    </location>
</feature>
<keyword evidence="5" id="KW-0949">S-adenosyl-L-methionine</keyword>
<dbReference type="InterPro" id="IPR014776">
    <property type="entry name" value="4pyrrole_Mease_sub2"/>
</dbReference>
<organism evidence="7 8">
    <name type="scientific">Pseudomonas oryzihabitans</name>
    <dbReference type="NCBI Taxonomy" id="47885"/>
    <lineage>
        <taxon>Bacteria</taxon>
        <taxon>Pseudomonadati</taxon>
        <taxon>Pseudomonadota</taxon>
        <taxon>Gammaproteobacteria</taxon>
        <taxon>Pseudomonadales</taxon>
        <taxon>Pseudomonadaceae</taxon>
        <taxon>Pseudomonas</taxon>
    </lineage>
</organism>
<dbReference type="Pfam" id="PF00590">
    <property type="entry name" value="TP_methylase"/>
    <property type="match status" value="1"/>
</dbReference>
<gene>
    <name evidence="7" type="ORF">A4V15_01245</name>
</gene>
<dbReference type="Gene3D" id="3.40.1010.10">
    <property type="entry name" value="Cobalt-precorrin-4 Transmethylase, Domain 1"/>
    <property type="match status" value="1"/>
</dbReference>
<evidence type="ECO:0000256" key="5">
    <source>
        <dbReference type="ARBA" id="ARBA00022691"/>
    </source>
</evidence>
<keyword evidence="3" id="KW-0489">Methyltransferase</keyword>
<dbReference type="EMBL" id="LWCR01000001">
    <property type="protein sequence ID" value="OAN32359.1"/>
    <property type="molecule type" value="Genomic_DNA"/>
</dbReference>
<dbReference type="GO" id="GO:0043819">
    <property type="term" value="F:precorrin-6A synthase (deacetylating) activity"/>
    <property type="evidence" value="ECO:0007669"/>
    <property type="project" value="InterPro"/>
</dbReference>
<dbReference type="AlphaFoldDB" id="A0A178LMF4"/>
<dbReference type="RefSeq" id="WP_064306724.1">
    <property type="nucleotide sequence ID" value="NZ_LWCR01000001.1"/>
</dbReference>
<keyword evidence="2" id="KW-0169">Cobalamin biosynthesis</keyword>
<dbReference type="InterPro" id="IPR000878">
    <property type="entry name" value="4pyrrol_Mease"/>
</dbReference>
<dbReference type="NCBIfam" id="TIGR02434">
    <property type="entry name" value="CobF"/>
    <property type="match status" value="1"/>
</dbReference>
<dbReference type="Proteomes" id="UP000078356">
    <property type="component" value="Unassembled WGS sequence"/>
</dbReference>
<reference evidence="7 8" key="1">
    <citation type="submission" date="2016-04" db="EMBL/GenBank/DDBJ databases">
        <title>Draft Genome Sequences of Staphylococcus capitis Strain H36, S. capitis Strain H65, S. cohnii Strain H62, S. hominis Strain H69, Mycobacterium iranicum Strain H39, Plantibacter sp. Strain H53, Pseudomonas oryzihabitans Strain H72, and Microbacterium sp. Strain H83, isolated from residential settings.</title>
        <authorList>
            <person name="Lymperopoulou D."/>
            <person name="Adams R.I."/>
            <person name="Lindow S."/>
            <person name="Coil D.A."/>
            <person name="Jospin G."/>
            <person name="Eisen J.A."/>
        </authorList>
    </citation>
    <scope>NUCLEOTIDE SEQUENCE [LARGE SCALE GENOMIC DNA]</scope>
    <source>
        <strain evidence="7 8">H72</strain>
    </source>
</reference>
<evidence type="ECO:0000256" key="1">
    <source>
        <dbReference type="ARBA" id="ARBA00004953"/>
    </source>
</evidence>
<sequence>MKTLLVIGIGAGDPDYLTLQAIAALNRASTFFLFDKGTEKDSLIHLRETICARHIRQADYRFVTAPIPERRREGDYRQAVDDLNAAKQALMEEMIEHELADDECGAFLVWGDPALYDSTLRILAAIRRDGRLDFDYEVIPGISSVQALAARHRVPLNRIGQALEITPGRRLERFPAHLDSLVVMLDSHEAYRRLDEPGLHIYWGAYVGTADEILIAGPLQEVAEEIHRVRSAAREEHGWIMDTYLLCRGPADA</sequence>
<comment type="caution">
    <text evidence="7">The sequence shown here is derived from an EMBL/GenBank/DDBJ whole genome shotgun (WGS) entry which is preliminary data.</text>
</comment>
<accession>A0A178LMF4</accession>
<comment type="pathway">
    <text evidence="1">Cofactor biosynthesis; adenosylcobalamin biosynthesis.</text>
</comment>